<dbReference type="OrthoDB" id="2019149at2759"/>
<feature type="region of interest" description="Disordered" evidence="1">
    <location>
        <begin position="21"/>
        <end position="59"/>
    </location>
</feature>
<protein>
    <submittedName>
        <fullName evidence="2">Uncharacterized protein</fullName>
    </submittedName>
</protein>
<accession>A0A835R5Y7</accession>
<evidence type="ECO:0000256" key="1">
    <source>
        <dbReference type="SAM" id="MobiDB-lite"/>
    </source>
</evidence>
<gene>
    <name evidence="2" type="ORF">HPP92_011565</name>
</gene>
<reference evidence="2 3" key="1">
    <citation type="journal article" date="2020" name="Nat. Food">
        <title>A phased Vanilla planifolia genome enables genetic improvement of flavour and production.</title>
        <authorList>
            <person name="Hasing T."/>
            <person name="Tang H."/>
            <person name="Brym M."/>
            <person name="Khazi F."/>
            <person name="Huang T."/>
            <person name="Chambers A.H."/>
        </authorList>
    </citation>
    <scope>NUCLEOTIDE SEQUENCE [LARGE SCALE GENOMIC DNA]</scope>
    <source>
        <tissue evidence="2">Leaf</tissue>
    </source>
</reference>
<dbReference type="AlphaFoldDB" id="A0A835R5Y7"/>
<organism evidence="2 3">
    <name type="scientific">Vanilla planifolia</name>
    <name type="common">Vanilla</name>
    <dbReference type="NCBI Taxonomy" id="51239"/>
    <lineage>
        <taxon>Eukaryota</taxon>
        <taxon>Viridiplantae</taxon>
        <taxon>Streptophyta</taxon>
        <taxon>Embryophyta</taxon>
        <taxon>Tracheophyta</taxon>
        <taxon>Spermatophyta</taxon>
        <taxon>Magnoliopsida</taxon>
        <taxon>Liliopsida</taxon>
        <taxon>Asparagales</taxon>
        <taxon>Orchidaceae</taxon>
        <taxon>Vanilloideae</taxon>
        <taxon>Vanilleae</taxon>
        <taxon>Vanilla</taxon>
    </lineage>
</organism>
<sequence length="118" mass="13687">MVLSRKQGRAKVQLKESYNRTIIAPSRKPPPASPLRSTLPGLLGLDLSERQNRRRSRRRKLGFVRTRAAPRLDRRIGRLRLFLDPASNRHRRGGERLRFPIACPPACLKEKITECRIR</sequence>
<evidence type="ECO:0000313" key="3">
    <source>
        <dbReference type="Proteomes" id="UP000636800"/>
    </source>
</evidence>
<keyword evidence="3" id="KW-1185">Reference proteome</keyword>
<comment type="caution">
    <text evidence="2">The sequence shown here is derived from an EMBL/GenBank/DDBJ whole genome shotgun (WGS) entry which is preliminary data.</text>
</comment>
<evidence type="ECO:0000313" key="2">
    <source>
        <dbReference type="EMBL" id="KAG0480707.1"/>
    </source>
</evidence>
<dbReference type="Proteomes" id="UP000636800">
    <property type="component" value="Chromosome 5"/>
</dbReference>
<proteinExistence type="predicted"/>
<dbReference type="EMBL" id="JADCNL010000005">
    <property type="protein sequence ID" value="KAG0480707.1"/>
    <property type="molecule type" value="Genomic_DNA"/>
</dbReference>
<name>A0A835R5Y7_VANPL</name>